<dbReference type="PANTHER" id="PTHR47976:SF15">
    <property type="entry name" value="G-TYPE LECTIN S-RECEPTOR-LIKE SERINE_THREONINE-PROTEIN KINASE RLK1"/>
    <property type="match status" value="1"/>
</dbReference>
<proteinExistence type="predicted"/>
<dbReference type="SUPFAM" id="SSF56112">
    <property type="entry name" value="Protein kinase-like (PK-like)"/>
    <property type="match status" value="1"/>
</dbReference>
<accession>A0A2N9HAB3</accession>
<dbReference type="EMBL" id="OIVN01003063">
    <property type="protein sequence ID" value="SPD08529.1"/>
    <property type="molecule type" value="Genomic_DNA"/>
</dbReference>
<dbReference type="AlphaFoldDB" id="A0A2N9HAB3"/>
<evidence type="ECO:0000313" key="2">
    <source>
        <dbReference type="EMBL" id="SPD08529.1"/>
    </source>
</evidence>
<organism evidence="2">
    <name type="scientific">Fagus sylvatica</name>
    <name type="common">Beechnut</name>
    <dbReference type="NCBI Taxonomy" id="28930"/>
    <lineage>
        <taxon>Eukaryota</taxon>
        <taxon>Viridiplantae</taxon>
        <taxon>Streptophyta</taxon>
        <taxon>Embryophyta</taxon>
        <taxon>Tracheophyta</taxon>
        <taxon>Spermatophyta</taxon>
        <taxon>Magnoliopsida</taxon>
        <taxon>eudicotyledons</taxon>
        <taxon>Gunneridae</taxon>
        <taxon>Pentapetalae</taxon>
        <taxon>rosids</taxon>
        <taxon>fabids</taxon>
        <taxon>Fagales</taxon>
        <taxon>Fagaceae</taxon>
        <taxon>Fagus</taxon>
    </lineage>
</organism>
<dbReference type="PANTHER" id="PTHR47976">
    <property type="entry name" value="G-TYPE LECTIN S-RECEPTOR-LIKE SERINE/THREONINE-PROTEIN KINASE SD2-5"/>
    <property type="match status" value="1"/>
</dbReference>
<dbReference type="InterPro" id="IPR011009">
    <property type="entry name" value="Kinase-like_dom_sf"/>
</dbReference>
<dbReference type="InterPro" id="IPR051343">
    <property type="entry name" value="G-type_lectin_kinases/EP1-like"/>
</dbReference>
<dbReference type="Gene3D" id="1.10.510.10">
    <property type="entry name" value="Transferase(Phosphotransferase) domain 1"/>
    <property type="match status" value="1"/>
</dbReference>
<sequence>MAITTKVDVYSYGVMLLEMICCRKSVDMESVGEEAILTDWAYHCYTEGALDALVEYDVEALNDREKLERLVMVAIWCIQEDVSLRPSMRRVTQMLEGVVEVLVPPCPYPFSMTG</sequence>
<gene>
    <name evidence="2" type="ORF">FSB_LOCUS36411</name>
</gene>
<name>A0A2N9HAB3_FAGSY</name>
<evidence type="ECO:0008006" key="3">
    <source>
        <dbReference type="Google" id="ProtNLM"/>
    </source>
</evidence>
<protein>
    <recommendedName>
        <fullName evidence="3">Serine-threonine/tyrosine-protein kinase catalytic domain-containing protein</fullName>
    </recommendedName>
</protein>
<evidence type="ECO:0000256" key="1">
    <source>
        <dbReference type="ARBA" id="ARBA00022729"/>
    </source>
</evidence>
<keyword evidence="1" id="KW-0732">Signal</keyword>
<reference evidence="2" key="1">
    <citation type="submission" date="2018-02" db="EMBL/GenBank/DDBJ databases">
        <authorList>
            <person name="Cohen D.B."/>
            <person name="Kent A.D."/>
        </authorList>
    </citation>
    <scope>NUCLEOTIDE SEQUENCE</scope>
</reference>